<protein>
    <submittedName>
        <fullName evidence="6">ABC transporter ATP-binding protein</fullName>
    </submittedName>
</protein>
<feature type="domain" description="ABC transporter" evidence="5">
    <location>
        <begin position="2"/>
        <end position="230"/>
    </location>
</feature>
<organism evidence="6 7">
    <name type="scientific">Paenibacillus albicereus</name>
    <dbReference type="NCBI Taxonomy" id="2726185"/>
    <lineage>
        <taxon>Bacteria</taxon>
        <taxon>Bacillati</taxon>
        <taxon>Bacillota</taxon>
        <taxon>Bacilli</taxon>
        <taxon>Bacillales</taxon>
        <taxon>Paenibacillaceae</taxon>
        <taxon>Paenibacillus</taxon>
    </lineage>
</organism>
<evidence type="ECO:0000256" key="4">
    <source>
        <dbReference type="ARBA" id="ARBA00022840"/>
    </source>
</evidence>
<keyword evidence="7" id="KW-1185">Reference proteome</keyword>
<dbReference type="GO" id="GO:0016887">
    <property type="term" value="F:ATP hydrolysis activity"/>
    <property type="evidence" value="ECO:0007669"/>
    <property type="project" value="InterPro"/>
</dbReference>
<dbReference type="GO" id="GO:0005524">
    <property type="term" value="F:ATP binding"/>
    <property type="evidence" value="ECO:0007669"/>
    <property type="project" value="UniProtKB-KW"/>
</dbReference>
<dbReference type="Pfam" id="PF00005">
    <property type="entry name" value="ABC_tran"/>
    <property type="match status" value="1"/>
</dbReference>
<evidence type="ECO:0000313" key="7">
    <source>
        <dbReference type="Proteomes" id="UP000502136"/>
    </source>
</evidence>
<dbReference type="SUPFAM" id="SSF52540">
    <property type="entry name" value="P-loop containing nucleoside triphosphate hydrolases"/>
    <property type="match status" value="1"/>
</dbReference>
<dbReference type="PANTHER" id="PTHR43335:SF4">
    <property type="entry name" value="ABC TRANSPORTER, ATP-BINDING PROTEIN"/>
    <property type="match status" value="1"/>
</dbReference>
<dbReference type="InterPro" id="IPR003439">
    <property type="entry name" value="ABC_transporter-like_ATP-bd"/>
</dbReference>
<evidence type="ECO:0000256" key="2">
    <source>
        <dbReference type="ARBA" id="ARBA00022448"/>
    </source>
</evidence>
<dbReference type="PANTHER" id="PTHR43335">
    <property type="entry name" value="ABC TRANSPORTER, ATP-BINDING PROTEIN"/>
    <property type="match status" value="1"/>
</dbReference>
<dbReference type="PROSITE" id="PS50893">
    <property type="entry name" value="ABC_TRANSPORTER_2"/>
    <property type="match status" value="1"/>
</dbReference>
<name>A0A6H2H169_9BACL</name>
<dbReference type="SMART" id="SM00382">
    <property type="entry name" value="AAA"/>
    <property type="match status" value="1"/>
</dbReference>
<keyword evidence="4 6" id="KW-0067">ATP-binding</keyword>
<evidence type="ECO:0000313" key="6">
    <source>
        <dbReference type="EMBL" id="QJC53395.1"/>
    </source>
</evidence>
<dbReference type="InterPro" id="IPR003593">
    <property type="entry name" value="AAA+_ATPase"/>
</dbReference>
<proteinExistence type="inferred from homology"/>
<comment type="similarity">
    <text evidence="1">Belongs to the ABC transporter superfamily.</text>
</comment>
<evidence type="ECO:0000256" key="3">
    <source>
        <dbReference type="ARBA" id="ARBA00022741"/>
    </source>
</evidence>
<accession>A0A6H2H169</accession>
<keyword evidence="2" id="KW-0813">Transport</keyword>
<reference evidence="6 7" key="1">
    <citation type="submission" date="2020-04" db="EMBL/GenBank/DDBJ databases">
        <title>Novel Paenibacillus strain UniB2 isolated from commercial digestive syrup.</title>
        <authorList>
            <person name="Thorat V."/>
            <person name="Kirdat K."/>
            <person name="Tiwarekar B."/>
            <person name="Yadav A."/>
        </authorList>
    </citation>
    <scope>NUCLEOTIDE SEQUENCE [LARGE SCALE GENOMIC DNA]</scope>
    <source>
        <strain evidence="6 7">UniB2</strain>
    </source>
</reference>
<dbReference type="Gene3D" id="3.40.50.300">
    <property type="entry name" value="P-loop containing nucleotide triphosphate hydrolases"/>
    <property type="match status" value="1"/>
</dbReference>
<sequence>MIRFDNVTKRFGEKTALQGFSAQIEPGSITGLIGPNGAGKTTLIRLLNGLLLPDEGSISVDGLTPLQDGDEVRRRCGTLTEQPGLYEDMTGRANLRFYADLYGIPADKRIEELADVLSLHAFLDRATGTYSTGMKKRLGLARAMLHRPSTLLLDEPTNGLDPDGTRDVLRYLRRLNEQEGVTVLICSHVLAQLETVCSRYIFLEQGVKKAEGTLDQLRSRYIRSLRVELRADGWQGRDGRFVVEAPSYDELPALIARAAAESRLYEARILNDDLESVYFQIRKEEVR</sequence>
<dbReference type="AlphaFoldDB" id="A0A6H2H169"/>
<keyword evidence="3" id="KW-0547">Nucleotide-binding</keyword>
<dbReference type="InterPro" id="IPR027417">
    <property type="entry name" value="P-loop_NTPase"/>
</dbReference>
<dbReference type="EMBL" id="CP051428">
    <property type="protein sequence ID" value="QJC53395.1"/>
    <property type="molecule type" value="Genomic_DNA"/>
</dbReference>
<dbReference type="RefSeq" id="WP_168908933.1">
    <property type="nucleotide sequence ID" value="NZ_CP051428.1"/>
</dbReference>
<dbReference type="KEGG" id="palr:HGI30_18685"/>
<dbReference type="Proteomes" id="UP000502136">
    <property type="component" value="Chromosome"/>
</dbReference>
<evidence type="ECO:0000256" key="1">
    <source>
        <dbReference type="ARBA" id="ARBA00005417"/>
    </source>
</evidence>
<gene>
    <name evidence="6" type="ORF">HGI30_18685</name>
</gene>
<evidence type="ECO:0000259" key="5">
    <source>
        <dbReference type="PROSITE" id="PS50893"/>
    </source>
</evidence>